<name>A0A022S279_ERYGU</name>
<feature type="domain" description="Clp R" evidence="7">
    <location>
        <begin position="8"/>
        <end position="179"/>
    </location>
</feature>
<comment type="similarity">
    <text evidence="1">Belongs to the ClpA/ClpB family.</text>
</comment>
<evidence type="ECO:0000256" key="2">
    <source>
        <dbReference type="ARBA" id="ARBA00022737"/>
    </source>
</evidence>
<gene>
    <name evidence="8" type="ORF">MIMGU_mgv1a000645mg</name>
</gene>
<sequence>MPTPVGVARQFLAEAAAAVLDDAVGVAKRRSHSQTTSTHIVSALLALPSSTLREACTRARSCAYSPRLQFRALELCVGVALDRVSVSKSAVDEPPISNSLMAAIKRSQANQRRHPETFHLYQQQLNSNPQNPPSISAVKVELKHFVMSILDDPIISRVFGDAGFRTQEIKLAIINPLTITRFSSTSYRPPPLFSCSVTDFEQNKRRHGFPFSEIAATADKPDDNSRRIGEIISKKNHRNPLLIGVYASDSYRNFADSLKRGETGALPNEIDRLNVVSIENEISECTDGNPSKEAMESKFKQVDEMADDCQGSGIILSCGDFKKFVDAESLDIVNNIVSNLKRLLIDRVGKLWLIGFLAGDDDYKKLLDRFPSIEMDLDLHLLPITSSSSPIGGKCFQSSLMRSFVPFGGFFSMPSELESQCTTTTKPSNFFCNSCNEKYEQEVSVIIKGGVSTDSVSDRQSVVNLPSWLQISECETSKRSHTVEAKEDKSVFDARVAALQRKWSDICKKLHSSSASQENIPSFMHLPLRKDTAVAGSLLNRSRTDDLNHCMSKQNIREHAVNAQNSSPFQQKMSSDLSLATDLTLGIGYGSAEECRRKPNLHEKAKTPSEVSHSSSSCLRNLEKQIYHSKELEPEWKLVAEKVYWQMEAIQTISRTLSRCKTGNRRDIWVGFMGPDKIGKRKIAASISEIVFGRKNESFLSLDLSHQGMIISPSNSVVDFYDSKYHKPKNGSGRKLIIDYLAEEISKNPNSVVLLENVDRADIVVQNSLSQAVKTGKITDARGRGINVNNTIFILASTLVQKGSSQDPPFGKGAACEFSEDKILQAKNFQMQIVLATVGDGIHHTNKNTANVSVSNKRKSIGDESSKADEASKRARNRISRSTVIDLNLPVEEDTDDDDDVVDDDDDVIDDGAWFEELHEHVDENVTFKSFEFDSLARKILKEIDVRLKKLAGGRVWLEIDREVMLQIVAAGFLADCEKAMGDWIEQVLCPSIDKAIQRCGVASDVVVKLVHCDGLAVETPATEVCLPARINVK</sequence>
<evidence type="ECO:0000256" key="1">
    <source>
        <dbReference type="ARBA" id="ARBA00008675"/>
    </source>
</evidence>
<accession>A0A022S279</accession>
<keyword evidence="2 5" id="KW-0677">Repeat</keyword>
<dbReference type="KEGG" id="egt:105958527"/>
<evidence type="ECO:0000256" key="5">
    <source>
        <dbReference type="PROSITE-ProRule" id="PRU01251"/>
    </source>
</evidence>
<dbReference type="InterPro" id="IPR058954">
    <property type="entry name" value="AAA_lid_SMAX1"/>
</dbReference>
<dbReference type="Pfam" id="PF23569">
    <property type="entry name" value="NBD_SMAX1"/>
    <property type="match status" value="1"/>
</dbReference>
<dbReference type="EMBL" id="KI630171">
    <property type="protein sequence ID" value="EYU45978.1"/>
    <property type="molecule type" value="Genomic_DNA"/>
</dbReference>
<keyword evidence="3" id="KW-0805">Transcription regulation</keyword>
<dbReference type="PhylomeDB" id="A0A022S279"/>
<proteinExistence type="inferred from homology"/>
<dbReference type="Gene3D" id="3.40.50.300">
    <property type="entry name" value="P-loop containing nucleotide triphosphate hydrolases"/>
    <property type="match status" value="1"/>
</dbReference>
<protein>
    <recommendedName>
        <fullName evidence="7">Clp R domain-containing protein</fullName>
    </recommendedName>
</protein>
<dbReference type="InterPro" id="IPR051650">
    <property type="entry name" value="SL_signaling_regulator"/>
</dbReference>
<feature type="region of interest" description="Disordered" evidence="6">
    <location>
        <begin position="846"/>
        <end position="875"/>
    </location>
</feature>
<dbReference type="PANTHER" id="PTHR43572:SF38">
    <property type="entry name" value="PROTEIN SMAX1-LIKE 6"/>
    <property type="match status" value="1"/>
</dbReference>
<dbReference type="InterPro" id="IPR027417">
    <property type="entry name" value="P-loop_NTPase"/>
</dbReference>
<dbReference type="SUPFAM" id="SSF52540">
    <property type="entry name" value="P-loop containing nucleoside triphosphate hydrolases"/>
    <property type="match status" value="1"/>
</dbReference>
<evidence type="ECO:0000259" key="7">
    <source>
        <dbReference type="PROSITE" id="PS51903"/>
    </source>
</evidence>
<evidence type="ECO:0000256" key="4">
    <source>
        <dbReference type="ARBA" id="ARBA00023163"/>
    </source>
</evidence>
<evidence type="ECO:0000256" key="3">
    <source>
        <dbReference type="ARBA" id="ARBA00023015"/>
    </source>
</evidence>
<dbReference type="PANTHER" id="PTHR43572">
    <property type="entry name" value="CHAPERONE PROTEIN CLPD, CHLOROPLASTIC"/>
    <property type="match status" value="1"/>
</dbReference>
<dbReference type="InterPro" id="IPR004176">
    <property type="entry name" value="Clp_R_N"/>
</dbReference>
<evidence type="ECO:0000256" key="6">
    <source>
        <dbReference type="SAM" id="MobiDB-lite"/>
    </source>
</evidence>
<dbReference type="GO" id="GO:0044183">
    <property type="term" value="F:protein folding chaperone"/>
    <property type="evidence" value="ECO:0000318"/>
    <property type="project" value="GO_Central"/>
</dbReference>
<keyword evidence="4" id="KW-0804">Transcription</keyword>
<dbReference type="eggNOG" id="KOG1051">
    <property type="taxonomic scope" value="Eukaryota"/>
</dbReference>
<feature type="compositionally biased region" description="Basic and acidic residues" evidence="6">
    <location>
        <begin position="860"/>
        <end position="873"/>
    </location>
</feature>
<reference evidence="8 9" key="1">
    <citation type="journal article" date="2013" name="Proc. Natl. Acad. Sci. U.S.A.">
        <title>Fine-scale variation in meiotic recombination in Mimulus inferred from population shotgun sequencing.</title>
        <authorList>
            <person name="Hellsten U."/>
            <person name="Wright K.M."/>
            <person name="Jenkins J."/>
            <person name="Shu S."/>
            <person name="Yuan Y."/>
            <person name="Wessler S.R."/>
            <person name="Schmutz J."/>
            <person name="Willis J.H."/>
            <person name="Rokhsar D.S."/>
        </authorList>
    </citation>
    <scope>NUCLEOTIDE SEQUENCE [LARGE SCALE GENOMIC DNA]</scope>
    <source>
        <strain evidence="9">cv. DUN x IM62</strain>
    </source>
</reference>
<dbReference type="InterPro" id="IPR003959">
    <property type="entry name" value="ATPase_AAA_core"/>
</dbReference>
<evidence type="ECO:0000313" key="8">
    <source>
        <dbReference type="EMBL" id="EYU45978.1"/>
    </source>
</evidence>
<dbReference type="STRING" id="4155.A0A022S279"/>
<dbReference type="Pfam" id="PF26587">
    <property type="entry name" value="AAA_lid_SMAX1"/>
    <property type="match status" value="1"/>
</dbReference>
<dbReference type="InterPro" id="IPR058680">
    <property type="entry name" value="NBD_SMAX1-like"/>
</dbReference>
<dbReference type="Gene3D" id="1.10.1780.10">
    <property type="entry name" value="Clp, N-terminal domain"/>
    <property type="match status" value="1"/>
</dbReference>
<dbReference type="AlphaFoldDB" id="A0A022S279"/>
<organism evidence="8 9">
    <name type="scientific">Erythranthe guttata</name>
    <name type="common">Yellow monkey flower</name>
    <name type="synonym">Mimulus guttatus</name>
    <dbReference type="NCBI Taxonomy" id="4155"/>
    <lineage>
        <taxon>Eukaryota</taxon>
        <taxon>Viridiplantae</taxon>
        <taxon>Streptophyta</taxon>
        <taxon>Embryophyta</taxon>
        <taxon>Tracheophyta</taxon>
        <taxon>Spermatophyta</taxon>
        <taxon>Magnoliopsida</taxon>
        <taxon>eudicotyledons</taxon>
        <taxon>Gunneridae</taxon>
        <taxon>Pentapetalae</taxon>
        <taxon>asterids</taxon>
        <taxon>lamiids</taxon>
        <taxon>Lamiales</taxon>
        <taxon>Phrymaceae</taxon>
        <taxon>Erythranthe</taxon>
    </lineage>
</organism>
<dbReference type="OrthoDB" id="1723324at2759"/>
<dbReference type="PROSITE" id="PS51903">
    <property type="entry name" value="CLP_R"/>
    <property type="match status" value="1"/>
</dbReference>
<dbReference type="GO" id="GO:0005524">
    <property type="term" value="F:ATP binding"/>
    <property type="evidence" value="ECO:0007669"/>
    <property type="project" value="InterPro"/>
</dbReference>
<dbReference type="GO" id="GO:0016887">
    <property type="term" value="F:ATP hydrolysis activity"/>
    <property type="evidence" value="ECO:0007669"/>
    <property type="project" value="InterPro"/>
</dbReference>
<dbReference type="Pfam" id="PF07724">
    <property type="entry name" value="AAA_2"/>
    <property type="match status" value="1"/>
</dbReference>
<dbReference type="OMA" id="VCKGNGS"/>
<dbReference type="InterPro" id="IPR036628">
    <property type="entry name" value="Clp_N_dom_sf"/>
</dbReference>
<evidence type="ECO:0000313" key="9">
    <source>
        <dbReference type="Proteomes" id="UP000030748"/>
    </source>
</evidence>
<dbReference type="GO" id="GO:0005634">
    <property type="term" value="C:nucleus"/>
    <property type="evidence" value="ECO:0000318"/>
    <property type="project" value="GO_Central"/>
</dbReference>
<dbReference type="Proteomes" id="UP000030748">
    <property type="component" value="Unassembled WGS sequence"/>
</dbReference>
<keyword evidence="9" id="KW-1185">Reference proteome</keyword>